<feature type="transmembrane region" description="Helical" evidence="1">
    <location>
        <begin position="46"/>
        <end position="65"/>
    </location>
</feature>
<name>A0AAN9JNS2_CLITE</name>
<evidence type="ECO:0000256" key="1">
    <source>
        <dbReference type="SAM" id="Phobius"/>
    </source>
</evidence>
<keyword evidence="3" id="KW-1185">Reference proteome</keyword>
<dbReference type="Proteomes" id="UP001359559">
    <property type="component" value="Unassembled WGS sequence"/>
</dbReference>
<dbReference type="AlphaFoldDB" id="A0AAN9JNS2"/>
<accession>A0AAN9JNS2</accession>
<gene>
    <name evidence="2" type="ORF">RJT34_12438</name>
</gene>
<keyword evidence="1" id="KW-0812">Transmembrane</keyword>
<evidence type="ECO:0000313" key="3">
    <source>
        <dbReference type="Proteomes" id="UP001359559"/>
    </source>
</evidence>
<comment type="caution">
    <text evidence="2">The sequence shown here is derived from an EMBL/GenBank/DDBJ whole genome shotgun (WGS) entry which is preliminary data.</text>
</comment>
<reference evidence="2 3" key="1">
    <citation type="submission" date="2024-01" db="EMBL/GenBank/DDBJ databases">
        <title>The genomes of 5 underutilized Papilionoideae crops provide insights into root nodulation and disease resistance.</title>
        <authorList>
            <person name="Yuan L."/>
        </authorList>
    </citation>
    <scope>NUCLEOTIDE SEQUENCE [LARGE SCALE GENOMIC DNA]</scope>
    <source>
        <strain evidence="2">LY-2023</strain>
        <tissue evidence="2">Leaf</tissue>
    </source>
</reference>
<protein>
    <submittedName>
        <fullName evidence="2">Uncharacterized protein</fullName>
    </submittedName>
</protein>
<organism evidence="2 3">
    <name type="scientific">Clitoria ternatea</name>
    <name type="common">Butterfly pea</name>
    <dbReference type="NCBI Taxonomy" id="43366"/>
    <lineage>
        <taxon>Eukaryota</taxon>
        <taxon>Viridiplantae</taxon>
        <taxon>Streptophyta</taxon>
        <taxon>Embryophyta</taxon>
        <taxon>Tracheophyta</taxon>
        <taxon>Spermatophyta</taxon>
        <taxon>Magnoliopsida</taxon>
        <taxon>eudicotyledons</taxon>
        <taxon>Gunneridae</taxon>
        <taxon>Pentapetalae</taxon>
        <taxon>rosids</taxon>
        <taxon>fabids</taxon>
        <taxon>Fabales</taxon>
        <taxon>Fabaceae</taxon>
        <taxon>Papilionoideae</taxon>
        <taxon>50 kb inversion clade</taxon>
        <taxon>NPAAA clade</taxon>
        <taxon>indigoferoid/millettioid clade</taxon>
        <taxon>Phaseoleae</taxon>
        <taxon>Clitoria</taxon>
    </lineage>
</organism>
<sequence length="72" mass="8055">MCYRPLTISVMSDSGREGDVLCNTLGQLGQSLPLNLCCLLEHPCRGLLECSLMMVLSFLTLIIVLKKQKQER</sequence>
<proteinExistence type="predicted"/>
<evidence type="ECO:0000313" key="2">
    <source>
        <dbReference type="EMBL" id="KAK7301571.1"/>
    </source>
</evidence>
<keyword evidence="1" id="KW-1133">Transmembrane helix</keyword>
<dbReference type="EMBL" id="JAYKXN010000003">
    <property type="protein sequence ID" value="KAK7301571.1"/>
    <property type="molecule type" value="Genomic_DNA"/>
</dbReference>
<keyword evidence="1" id="KW-0472">Membrane</keyword>